<gene>
    <name evidence="4" type="ORF">CAAU_2193</name>
</gene>
<dbReference type="Pfam" id="PF00534">
    <property type="entry name" value="Glycos_transf_1"/>
    <property type="match status" value="1"/>
</dbReference>
<feature type="domain" description="Glycosyltransferase subfamily 4-like N-terminal" evidence="3">
    <location>
        <begin position="27"/>
        <end position="161"/>
    </location>
</feature>
<reference evidence="4 5" key="1">
    <citation type="journal article" date="2011" name="J. Bacteriol.">
        <title>Draft genome sequence of Caloramator australicus strain RC3T, a thermoanaerobe from the Great Artesian Basin of Australia.</title>
        <authorList>
            <person name="Ogg C.D."/>
            <person name="Patel B.K.C."/>
        </authorList>
    </citation>
    <scope>NUCLEOTIDE SEQUENCE [LARGE SCALE GENOMIC DNA]</scope>
    <source>
        <strain evidence="4 5">RC3</strain>
    </source>
</reference>
<dbReference type="GO" id="GO:0009103">
    <property type="term" value="P:lipopolysaccharide biosynthetic process"/>
    <property type="evidence" value="ECO:0007669"/>
    <property type="project" value="TreeGrafter"/>
</dbReference>
<dbReference type="PANTHER" id="PTHR46401">
    <property type="entry name" value="GLYCOSYLTRANSFERASE WBBK-RELATED"/>
    <property type="match status" value="1"/>
</dbReference>
<sequence length="367" mass="43122">MLTSSHNVFDNRIYYKEILSLKKVYDEIYLVAPGDKDFVTEDGIIVRCFKKRRAWYDRIRPMRDMYKIAAEINADVYHAHEPDSFQVAVKLKRNLNKKIIYDSHEYYPEAFAEHFKGLYDVAKKFIYIYEKNLAKRADYIVTVNDILVDKFKKWNKNVELITNYPVLEGEPKKTFSEKPIFVYAGGLSEDRGILKTLEAIKIIKGDAKFVFIGNFRDKETEDKIMNFAKENLKDKDIEWTGRIGHKEVLEYLNRAFAGFVLLQPKNWRYVNSEPIKLFEYMMSKTAVIASDFPMMRNIVEGENCGLLVDPTDPEKVAEAIDYLIENKESAYKMGENGFRAVFERYNWDVNEKKLLNIYKKLEGDKIV</sequence>
<feature type="domain" description="Glycosyl transferase family 1" evidence="2">
    <location>
        <begin position="174"/>
        <end position="337"/>
    </location>
</feature>
<dbReference type="CDD" id="cd03794">
    <property type="entry name" value="GT4_WbuB-like"/>
    <property type="match status" value="1"/>
</dbReference>
<dbReference type="PANTHER" id="PTHR46401:SF2">
    <property type="entry name" value="GLYCOSYLTRANSFERASE WBBK-RELATED"/>
    <property type="match status" value="1"/>
</dbReference>
<evidence type="ECO:0000313" key="5">
    <source>
        <dbReference type="Proteomes" id="UP000007652"/>
    </source>
</evidence>
<evidence type="ECO:0000259" key="3">
    <source>
        <dbReference type="Pfam" id="PF13439"/>
    </source>
</evidence>
<dbReference type="Pfam" id="PF13439">
    <property type="entry name" value="Glyco_transf_4"/>
    <property type="match status" value="1"/>
</dbReference>
<dbReference type="AlphaFoldDB" id="I7J644"/>
<evidence type="ECO:0000256" key="1">
    <source>
        <dbReference type="ARBA" id="ARBA00022679"/>
    </source>
</evidence>
<dbReference type="STRING" id="857293.CAAU_2193"/>
<comment type="caution">
    <text evidence="4">The sequence shown here is derived from an EMBL/GenBank/DDBJ whole genome shotgun (WGS) entry which is preliminary data.</text>
</comment>
<dbReference type="SUPFAM" id="SSF53756">
    <property type="entry name" value="UDP-Glycosyltransferase/glycogen phosphorylase"/>
    <property type="match status" value="1"/>
</dbReference>
<protein>
    <submittedName>
        <fullName evidence="4">Glycosyl transferase</fullName>
    </submittedName>
</protein>
<dbReference type="InterPro" id="IPR028098">
    <property type="entry name" value="Glyco_trans_4-like_N"/>
</dbReference>
<dbReference type="Gene3D" id="3.40.50.2000">
    <property type="entry name" value="Glycogen Phosphorylase B"/>
    <property type="match status" value="2"/>
</dbReference>
<keyword evidence="5" id="KW-1185">Reference proteome</keyword>
<evidence type="ECO:0000313" key="4">
    <source>
        <dbReference type="EMBL" id="CCJ34277.1"/>
    </source>
</evidence>
<dbReference type="eggNOG" id="COG0438">
    <property type="taxonomic scope" value="Bacteria"/>
</dbReference>
<dbReference type="GO" id="GO:0016757">
    <property type="term" value="F:glycosyltransferase activity"/>
    <property type="evidence" value="ECO:0007669"/>
    <property type="project" value="InterPro"/>
</dbReference>
<proteinExistence type="predicted"/>
<dbReference type="Proteomes" id="UP000007652">
    <property type="component" value="Unassembled WGS sequence"/>
</dbReference>
<name>I7J644_9CLOT</name>
<dbReference type="EMBL" id="CAKP01000113">
    <property type="protein sequence ID" value="CCJ34277.1"/>
    <property type="molecule type" value="Genomic_DNA"/>
</dbReference>
<keyword evidence="1 4" id="KW-0808">Transferase</keyword>
<dbReference type="InterPro" id="IPR001296">
    <property type="entry name" value="Glyco_trans_1"/>
</dbReference>
<organism evidence="4 5">
    <name type="scientific">Caloramator australicus RC3</name>
    <dbReference type="NCBI Taxonomy" id="857293"/>
    <lineage>
        <taxon>Bacteria</taxon>
        <taxon>Bacillati</taxon>
        <taxon>Bacillota</taxon>
        <taxon>Clostridia</taxon>
        <taxon>Eubacteriales</taxon>
        <taxon>Clostridiaceae</taxon>
        <taxon>Caloramator</taxon>
    </lineage>
</organism>
<evidence type="ECO:0000259" key="2">
    <source>
        <dbReference type="Pfam" id="PF00534"/>
    </source>
</evidence>
<accession>I7J644</accession>